<dbReference type="InterPro" id="IPR006597">
    <property type="entry name" value="Sel1-like"/>
</dbReference>
<organism evidence="1 2">
    <name type="scientific">Undibacterium luofuense</name>
    <dbReference type="NCBI Taxonomy" id="2828733"/>
    <lineage>
        <taxon>Bacteria</taxon>
        <taxon>Pseudomonadati</taxon>
        <taxon>Pseudomonadota</taxon>
        <taxon>Betaproteobacteria</taxon>
        <taxon>Burkholderiales</taxon>
        <taxon>Oxalobacteraceae</taxon>
        <taxon>Undibacterium</taxon>
    </lineage>
</organism>
<keyword evidence="2" id="KW-1185">Reference proteome</keyword>
<protein>
    <submittedName>
        <fullName evidence="1">Sel1 repeat family protein</fullName>
    </submittedName>
</protein>
<proteinExistence type="predicted"/>
<evidence type="ECO:0000313" key="2">
    <source>
        <dbReference type="Proteomes" id="UP000680067"/>
    </source>
</evidence>
<reference evidence="1" key="1">
    <citation type="submission" date="2021-04" db="EMBL/GenBank/DDBJ databases">
        <title>novel species isolated from subtropical streams in China.</title>
        <authorList>
            <person name="Lu H."/>
        </authorList>
    </citation>
    <scope>NUCLEOTIDE SEQUENCE</scope>
    <source>
        <strain evidence="1">LFS511W</strain>
    </source>
</reference>
<dbReference type="RefSeq" id="WP_212688908.1">
    <property type="nucleotide sequence ID" value="NZ_JAGSPN010000013.1"/>
</dbReference>
<comment type="caution">
    <text evidence="1">The sequence shown here is derived from an EMBL/GenBank/DDBJ whole genome shotgun (WGS) entry which is preliminary data.</text>
</comment>
<name>A0A941DQ37_9BURK</name>
<dbReference type="EMBL" id="JAGSPN010000013">
    <property type="protein sequence ID" value="MBR7783637.1"/>
    <property type="molecule type" value="Genomic_DNA"/>
</dbReference>
<accession>A0A941DQ37</accession>
<dbReference type="InterPro" id="IPR011990">
    <property type="entry name" value="TPR-like_helical_dom_sf"/>
</dbReference>
<sequence>MRLSHFVASVAFTLTAATVSAGNDIQIRVKSDYEAGVQMAERGDLNMALIFFGQGAEKGDAKSLFALGTYYHSGQGVEKDLPKARALIERASAAGLPAAHAMLGMIYREGQGVTKDSARAISYFKQASDGCSDIAQEKLAQMLYAGEGVVQDRIEALAYLYVAANSQENPEAVAGVSHVERELSEAQREQAKVRSFHIAQAMQCKDP</sequence>
<dbReference type="AlphaFoldDB" id="A0A941DQ37"/>
<dbReference type="Proteomes" id="UP000680067">
    <property type="component" value="Unassembled WGS sequence"/>
</dbReference>
<dbReference type="InterPro" id="IPR052945">
    <property type="entry name" value="Mitotic_Regulator"/>
</dbReference>
<dbReference type="Pfam" id="PF08238">
    <property type="entry name" value="Sel1"/>
    <property type="match status" value="4"/>
</dbReference>
<dbReference type="SUPFAM" id="SSF81901">
    <property type="entry name" value="HCP-like"/>
    <property type="match status" value="1"/>
</dbReference>
<dbReference type="PANTHER" id="PTHR43628">
    <property type="entry name" value="ACTIVATOR OF C KINASE PROTEIN 1-RELATED"/>
    <property type="match status" value="1"/>
</dbReference>
<dbReference type="SMART" id="SM00671">
    <property type="entry name" value="SEL1"/>
    <property type="match status" value="4"/>
</dbReference>
<gene>
    <name evidence="1" type="ORF">KDM89_15940</name>
</gene>
<dbReference type="PANTHER" id="PTHR43628:SF1">
    <property type="entry name" value="CHITIN SYNTHASE REGULATORY FACTOR 2-RELATED"/>
    <property type="match status" value="1"/>
</dbReference>
<dbReference type="Gene3D" id="1.25.40.10">
    <property type="entry name" value="Tetratricopeptide repeat domain"/>
    <property type="match status" value="1"/>
</dbReference>
<evidence type="ECO:0000313" key="1">
    <source>
        <dbReference type="EMBL" id="MBR7783637.1"/>
    </source>
</evidence>